<proteinExistence type="predicted"/>
<organism evidence="2 3">
    <name type="scientific">Linnemannia gamsii</name>
    <dbReference type="NCBI Taxonomy" id="64522"/>
    <lineage>
        <taxon>Eukaryota</taxon>
        <taxon>Fungi</taxon>
        <taxon>Fungi incertae sedis</taxon>
        <taxon>Mucoromycota</taxon>
        <taxon>Mortierellomycotina</taxon>
        <taxon>Mortierellomycetes</taxon>
        <taxon>Mortierellales</taxon>
        <taxon>Mortierellaceae</taxon>
        <taxon>Linnemannia</taxon>
    </lineage>
</organism>
<comment type="caution">
    <text evidence="2">The sequence shown here is derived from an EMBL/GenBank/DDBJ whole genome shotgun (WGS) entry which is preliminary data.</text>
</comment>
<feature type="compositionally biased region" description="Basic and acidic residues" evidence="1">
    <location>
        <begin position="480"/>
        <end position="498"/>
    </location>
</feature>
<dbReference type="Gene3D" id="3.80.10.10">
    <property type="entry name" value="Ribonuclease Inhibitor"/>
    <property type="match status" value="2"/>
</dbReference>
<accession>A0A9P6US74</accession>
<dbReference type="SUPFAM" id="SSF52047">
    <property type="entry name" value="RNI-like"/>
    <property type="match status" value="1"/>
</dbReference>
<protein>
    <recommendedName>
        <fullName evidence="4">F-box domain-containing protein</fullName>
    </recommendedName>
</protein>
<evidence type="ECO:0000313" key="2">
    <source>
        <dbReference type="EMBL" id="KAG0317429.1"/>
    </source>
</evidence>
<dbReference type="Proteomes" id="UP000823405">
    <property type="component" value="Unassembled WGS sequence"/>
</dbReference>
<name>A0A9P6US74_9FUNG</name>
<gene>
    <name evidence="2" type="ORF">BGZ97_005438</name>
</gene>
<feature type="region of interest" description="Disordered" evidence="1">
    <location>
        <begin position="480"/>
        <end position="502"/>
    </location>
</feature>
<dbReference type="AlphaFoldDB" id="A0A9P6US74"/>
<evidence type="ECO:0000313" key="3">
    <source>
        <dbReference type="Proteomes" id="UP000823405"/>
    </source>
</evidence>
<evidence type="ECO:0008006" key="4">
    <source>
        <dbReference type="Google" id="ProtNLM"/>
    </source>
</evidence>
<keyword evidence="3" id="KW-1185">Reference proteome</keyword>
<dbReference type="EMBL" id="JAAAIN010000245">
    <property type="protein sequence ID" value="KAG0317429.1"/>
    <property type="molecule type" value="Genomic_DNA"/>
</dbReference>
<dbReference type="InterPro" id="IPR032675">
    <property type="entry name" value="LRR_dom_sf"/>
</dbReference>
<dbReference type="OrthoDB" id="2449914at2759"/>
<sequence>MARITDLPGEVIICIGNFLTKRDMVIIVRTCRLLHQSLTHLIWKDVTLQTGKLPLDVTRLQTNADSVQRLHNFGTIPPEYYRIIFPALCSLEIHFKGANPTRHAQGSALQEVNNTALIRLNPTIQNLTIHLANHNPSNAFWDVITATLRQPRSLRLTGVLDLLGRVPVNSFWNSCARFQEIACFGRDGLLSDLVPPMMFPGLDRITLGINTSYSDIDNTVVHLEWLKRCPSLTKMRWEMAESEFPIPQFAEALEQRTWRQLQDLCLTGVAESDEILSSVMRRLDPLVSLEIDAKTFGSQCFNWLRIRQFAGIRTLHLRECVRLTSLMVLEILHSCNQLEDLEAFHVAFSDLQANPQPWVCRRLKRLRLYFDNDTVNHNLFSPTVFWHLSQLERLEDLDVDEDFMWDYYSIDTTTATTTATTTTMPLRKVGPPLLWRLDSGLDQMTQSRNLRTVKVEKTFDSARPEDMEWILQHWPRLREFTGPERGAKGKPRSPEDPKTRRRWTQELLVKLSPLPKEIAMPL</sequence>
<evidence type="ECO:0000256" key="1">
    <source>
        <dbReference type="SAM" id="MobiDB-lite"/>
    </source>
</evidence>
<reference evidence="2" key="1">
    <citation type="journal article" date="2020" name="Fungal Divers.">
        <title>Resolving the Mortierellaceae phylogeny through synthesis of multi-gene phylogenetics and phylogenomics.</title>
        <authorList>
            <person name="Vandepol N."/>
            <person name="Liber J."/>
            <person name="Desiro A."/>
            <person name="Na H."/>
            <person name="Kennedy M."/>
            <person name="Barry K."/>
            <person name="Grigoriev I.V."/>
            <person name="Miller A.N."/>
            <person name="O'Donnell K."/>
            <person name="Stajich J.E."/>
            <person name="Bonito G."/>
        </authorList>
    </citation>
    <scope>NUCLEOTIDE SEQUENCE</scope>
    <source>
        <strain evidence="2">NVP60</strain>
    </source>
</reference>